<evidence type="ECO:0000313" key="9">
    <source>
        <dbReference type="Proteomes" id="UP000650467"/>
    </source>
</evidence>
<dbReference type="SMART" id="SM00220">
    <property type="entry name" value="S_TKc"/>
    <property type="match status" value="1"/>
</dbReference>
<evidence type="ECO:0000256" key="5">
    <source>
        <dbReference type="PROSITE-ProRule" id="PRU10141"/>
    </source>
</evidence>
<feature type="region of interest" description="Disordered" evidence="6">
    <location>
        <begin position="1391"/>
        <end position="1419"/>
    </location>
</feature>
<protein>
    <recommendedName>
        <fullName evidence="7">Protein kinase domain-containing protein</fullName>
    </recommendedName>
</protein>
<reference evidence="8" key="1">
    <citation type="journal article" date="2020" name="bioRxiv">
        <title>Comparative genomics of Chlamydomonas.</title>
        <authorList>
            <person name="Craig R.J."/>
            <person name="Hasan A.R."/>
            <person name="Ness R.W."/>
            <person name="Keightley P.D."/>
        </authorList>
    </citation>
    <scope>NUCLEOTIDE SEQUENCE</scope>
    <source>
        <strain evidence="8">SAG 7.73</strain>
    </source>
</reference>
<keyword evidence="9" id="KW-1185">Reference proteome</keyword>
<feature type="compositionally biased region" description="Low complexity" evidence="6">
    <location>
        <begin position="1775"/>
        <end position="1806"/>
    </location>
</feature>
<dbReference type="PROSITE" id="PS50011">
    <property type="entry name" value="PROTEIN_KINASE_DOM"/>
    <property type="match status" value="1"/>
</dbReference>
<keyword evidence="2 5" id="KW-0547">Nucleotide-binding</keyword>
<evidence type="ECO:0000259" key="7">
    <source>
        <dbReference type="PROSITE" id="PS50011"/>
    </source>
</evidence>
<dbReference type="GO" id="GO:0004674">
    <property type="term" value="F:protein serine/threonine kinase activity"/>
    <property type="evidence" value="ECO:0007669"/>
    <property type="project" value="TreeGrafter"/>
</dbReference>
<dbReference type="PANTHER" id="PTHR44329:SF214">
    <property type="entry name" value="PROTEIN KINASE DOMAIN-CONTAINING PROTEIN"/>
    <property type="match status" value="1"/>
</dbReference>
<feature type="domain" description="Protein kinase" evidence="7">
    <location>
        <begin position="1441"/>
        <end position="1759"/>
    </location>
</feature>
<dbReference type="Pfam" id="PF01419">
    <property type="entry name" value="Jacalin"/>
    <property type="match status" value="1"/>
</dbReference>
<name>A0A835SHV0_CHLIN</name>
<comment type="caution">
    <text evidence="8">The sequence shown here is derived from an EMBL/GenBank/DDBJ whole genome shotgun (WGS) entry which is preliminary data.</text>
</comment>
<dbReference type="PANTHER" id="PTHR44329">
    <property type="entry name" value="SERINE/THREONINE-PROTEIN KINASE TNNI3K-RELATED"/>
    <property type="match status" value="1"/>
</dbReference>
<feature type="compositionally biased region" description="Low complexity" evidence="6">
    <location>
        <begin position="927"/>
        <end position="938"/>
    </location>
</feature>
<evidence type="ECO:0000256" key="2">
    <source>
        <dbReference type="ARBA" id="ARBA00022741"/>
    </source>
</evidence>
<dbReference type="Gene3D" id="1.10.510.10">
    <property type="entry name" value="Transferase(Phosphotransferase) domain 1"/>
    <property type="match status" value="1"/>
</dbReference>
<evidence type="ECO:0000256" key="3">
    <source>
        <dbReference type="ARBA" id="ARBA00022777"/>
    </source>
</evidence>
<feature type="region of interest" description="Disordered" evidence="6">
    <location>
        <begin position="1485"/>
        <end position="1531"/>
    </location>
</feature>
<organism evidence="8 9">
    <name type="scientific">Chlamydomonas incerta</name>
    <dbReference type="NCBI Taxonomy" id="51695"/>
    <lineage>
        <taxon>Eukaryota</taxon>
        <taxon>Viridiplantae</taxon>
        <taxon>Chlorophyta</taxon>
        <taxon>core chlorophytes</taxon>
        <taxon>Chlorophyceae</taxon>
        <taxon>CS clade</taxon>
        <taxon>Chlamydomonadales</taxon>
        <taxon>Chlamydomonadaceae</taxon>
        <taxon>Chlamydomonas</taxon>
    </lineage>
</organism>
<feature type="region of interest" description="Disordered" evidence="6">
    <location>
        <begin position="904"/>
        <end position="938"/>
    </location>
</feature>
<dbReference type="EMBL" id="JAEHOC010000075">
    <property type="protein sequence ID" value="KAG2423708.1"/>
    <property type="molecule type" value="Genomic_DNA"/>
</dbReference>
<feature type="compositionally biased region" description="Polar residues" evidence="6">
    <location>
        <begin position="1825"/>
        <end position="1845"/>
    </location>
</feature>
<dbReference type="InterPro" id="IPR036404">
    <property type="entry name" value="Jacalin-like_lectin_dom_sf"/>
</dbReference>
<keyword evidence="1" id="KW-0808">Transferase</keyword>
<dbReference type="InterPro" id="IPR008271">
    <property type="entry name" value="Ser/Thr_kinase_AS"/>
</dbReference>
<feature type="compositionally biased region" description="Low complexity" evidence="6">
    <location>
        <begin position="1109"/>
        <end position="1123"/>
    </location>
</feature>
<feature type="binding site" evidence="5">
    <location>
        <position position="1472"/>
    </location>
    <ligand>
        <name>ATP</name>
        <dbReference type="ChEBI" id="CHEBI:30616"/>
    </ligand>
</feature>
<dbReference type="GO" id="GO:0005524">
    <property type="term" value="F:ATP binding"/>
    <property type="evidence" value="ECO:0007669"/>
    <property type="project" value="UniProtKB-UniRule"/>
</dbReference>
<dbReference type="PROSITE" id="PS00107">
    <property type="entry name" value="PROTEIN_KINASE_ATP"/>
    <property type="match status" value="1"/>
</dbReference>
<feature type="compositionally biased region" description="Gly residues" evidence="6">
    <location>
        <begin position="1392"/>
        <end position="1407"/>
    </location>
</feature>
<dbReference type="Pfam" id="PF00069">
    <property type="entry name" value="Pkinase"/>
    <property type="match status" value="1"/>
</dbReference>
<feature type="region of interest" description="Disordered" evidence="6">
    <location>
        <begin position="1769"/>
        <end position="1854"/>
    </location>
</feature>
<evidence type="ECO:0000256" key="4">
    <source>
        <dbReference type="ARBA" id="ARBA00022840"/>
    </source>
</evidence>
<keyword evidence="3" id="KW-0418">Kinase</keyword>
<dbReference type="Proteomes" id="UP000650467">
    <property type="component" value="Unassembled WGS sequence"/>
</dbReference>
<dbReference type="PROSITE" id="PS00108">
    <property type="entry name" value="PROTEIN_KINASE_ST"/>
    <property type="match status" value="1"/>
</dbReference>
<dbReference type="InterPro" id="IPR001229">
    <property type="entry name" value="Jacalin-like_lectin_dom"/>
</dbReference>
<sequence>MVTAARAAAGPTPISFTHAGGAYVAYLTPSTYVDAVTACGNSSLLPGPGTLLHVEHIAHLLVELSVTQPDVAQGLVAGIATVTASNPRYQDYFDVWVLDRYHACRGATYIFEDENYFMTMDVPCDWTLSFLCAEESVALAQSYTVSRPWLAQHSAAAAQPSAYRLGPAGSGLRLVQSDLVVGNPSPAAAGLATAVDQSQDFWGSGPVATALFRGDGTNLMSLKLLRAQDAASGWQLYRNQSAISGYVGFNLPSIDGGPTWELWNVPFDGSDYVVSVQGCHDPRMQVERLMLVTRTGRQYLLGRGDCTAMFREDAPPGAYLAGFTGYALQDAEVLNDFQQRENTLFQNITADSYAHIYQLRMLWAVPDGAPAAPALSTTSSVPVTSGPACPAARAIAASRPEPYLVECGGANSTVCPTTQCCGDRYTAQKRPFSICGMGITPCQVGCLEGAGLCGLTPERPLLLFVRSSLNVSTTASAAAAATAAGTGQGAGGAQEAPATALYAINRNEVMTYASALRYCSDLTYLGYNWSMVGVGDAIDWVTSLDTRRGAYQAFSGVFFWTLVNASYVSMAPEYSCIRASFAVPRGPDRYTHMFYPSSCLVTSGVVCKAAAAQNVSRLGLAAAAAANRSELWVPGVHTLQVSRRLGAGPYGASCGFVVGVTPLLAGSKVAVPAANTSAAAASPPSAAQQLAYELAAPPSAFAVSMAVMAPRAVTKEEVVVGLRVLYGGGGGGMSSVPTEAGVNSSSGWRTLALAPGEVVVAVSGCAGGFVERLVFHTSAGRLWSTPFGAMSVCSAAFLEQAPQGGYLVGMQGYAGYGLEHLRLVWASPVPAPPPPPAAPPSAAPASSSGLSSGAIAGIVVGSVAGAALLLAGLAVLALYRRRQAQPAAALAGIKVSSGNIDGSSGHVADAAGHAGLGAGNPPPPSGRGPSSPKAGAAAGAAVAVEARGSAGGSSANANATNADTSGVSSSASVLLQLDGAAAAEGSAAAPGALAAGHSAGSAGGGGGANLVGSRSICSPAGISASAPGFHGGTGPGAGAARVLADAAALSAVTAAGESGGLVPHEQQPGSSSAAGGRSPSLAAPASQEGSGAPARRVVLTVTAGGQQQGARGSTTASAGMASASTSGGVASVAVGGGGSAAGAAAGAGTDSCSLLTTAASIGIGGQGVGAHMASPSPPPPAEATEAAAAAARPPSPSPAAHAHAVAGANAPASEVSPALSTDPRLELYTAMPSLLPVPPGVQLALTRAASSNAALLGPAPPASQGSARVTPGALAAAGAAGGAAAGSAAPPAAGGGGGGSRLLTSLLGSYAETGLSSALVASTASQAAGAGGHTGEATLRQSSNGGAALMQSPNARRPSERADFVTAAGNLHAANAGRAMEVVVVPQSARAPGGGGWAGAAGAGAPGGPVSAGSGGGSDDGGLASWASHAQSLVLGQNLLVDFESVLGRGASGVVHRGTLRTPDGDIPVAVKMLTILSGSNNAAAGGAPGRGGGGASPQRSGDAPASADDGVDANGRRVADEEPPEGDPDVRQHLRMLQQEVAVLSRLDHPNVVRLLGACLDPPRPFLVQELMTVPLSRVVHGRGKDGGPLYPYDLVDVLRIARDVATALVYLHPTVLHRDLKPGNVMLDAAGNAKVLDFGLARFKYATHLPTTNVEVGTTAYMSPENFSNETKITDRSDIYSWAVIVVEMATRRRPWEGTRNAIIGYLVAIERQRPQLPAEGDPLFPPGLRSLVERCMRQNPEERPSAAEIVKRLTLLLADAAGANSMGGGPACSGSGSAAGMSWGSSAAAGGAQQPRSGPQQPGSPGGSGASPAGVWKLQPRAVSQSRLLKSASGTSGVSNEPSPMPSHRHR</sequence>
<feature type="region of interest" description="Disordered" evidence="6">
    <location>
        <begin position="1169"/>
        <end position="1217"/>
    </location>
</feature>
<dbReference type="InterPro" id="IPR051681">
    <property type="entry name" value="Ser/Thr_Kinases-Pseudokinases"/>
</dbReference>
<dbReference type="InterPro" id="IPR011009">
    <property type="entry name" value="Kinase-like_dom_sf"/>
</dbReference>
<evidence type="ECO:0000256" key="6">
    <source>
        <dbReference type="SAM" id="MobiDB-lite"/>
    </source>
</evidence>
<keyword evidence="4 5" id="KW-0067">ATP-binding</keyword>
<dbReference type="OrthoDB" id="540444at2759"/>
<feature type="compositionally biased region" description="Low complexity" evidence="6">
    <location>
        <begin position="1068"/>
        <end position="1086"/>
    </location>
</feature>
<dbReference type="SUPFAM" id="SSF51101">
    <property type="entry name" value="Mannose-binding lectins"/>
    <property type="match status" value="2"/>
</dbReference>
<feature type="region of interest" description="Disordered" evidence="6">
    <location>
        <begin position="1058"/>
        <end position="1123"/>
    </location>
</feature>
<feature type="compositionally biased region" description="Low complexity" evidence="6">
    <location>
        <begin position="904"/>
        <end position="913"/>
    </location>
</feature>
<evidence type="ECO:0000313" key="8">
    <source>
        <dbReference type="EMBL" id="KAG2423708.1"/>
    </source>
</evidence>
<dbReference type="InterPro" id="IPR017441">
    <property type="entry name" value="Protein_kinase_ATP_BS"/>
</dbReference>
<feature type="compositionally biased region" description="Low complexity" evidence="6">
    <location>
        <begin position="1182"/>
        <end position="1213"/>
    </location>
</feature>
<dbReference type="Gene3D" id="2.100.10.30">
    <property type="entry name" value="Jacalin-like lectin domain"/>
    <property type="match status" value="1"/>
</dbReference>
<feature type="compositionally biased region" description="Gly residues" evidence="6">
    <location>
        <begin position="1487"/>
        <end position="1496"/>
    </location>
</feature>
<dbReference type="InterPro" id="IPR000719">
    <property type="entry name" value="Prot_kinase_dom"/>
</dbReference>
<evidence type="ECO:0000256" key="1">
    <source>
        <dbReference type="ARBA" id="ARBA00022679"/>
    </source>
</evidence>
<dbReference type="Gene3D" id="3.30.200.20">
    <property type="entry name" value="Phosphorylase Kinase, domain 1"/>
    <property type="match status" value="1"/>
</dbReference>
<gene>
    <name evidence="8" type="ORF">HXX76_015098</name>
</gene>
<dbReference type="SUPFAM" id="SSF56112">
    <property type="entry name" value="Protein kinase-like (PK-like)"/>
    <property type="match status" value="1"/>
</dbReference>
<proteinExistence type="predicted"/>
<accession>A0A835SHV0</accession>